<dbReference type="AlphaFoldDB" id="A0A194RZY1"/>
<dbReference type="Pfam" id="PF00106">
    <property type="entry name" value="adh_short"/>
    <property type="match status" value="1"/>
</dbReference>
<dbReference type="Proteomes" id="UP000053890">
    <property type="component" value="Unassembled WGS sequence"/>
</dbReference>
<dbReference type="OMA" id="SVCIHPG"/>
<evidence type="ECO:0000313" key="1">
    <source>
        <dbReference type="EMBL" id="KPV74128.1"/>
    </source>
</evidence>
<dbReference type="PRINTS" id="PR00081">
    <property type="entry name" value="GDHRDH"/>
</dbReference>
<evidence type="ECO:0000313" key="2">
    <source>
        <dbReference type="Proteomes" id="UP000053890"/>
    </source>
</evidence>
<dbReference type="RefSeq" id="XP_018270177.1">
    <property type="nucleotide sequence ID" value="XM_018414449.1"/>
</dbReference>
<dbReference type="Gene3D" id="3.40.50.720">
    <property type="entry name" value="NAD(P)-binding Rossmann-like Domain"/>
    <property type="match status" value="1"/>
</dbReference>
<dbReference type="GO" id="GO:0016616">
    <property type="term" value="F:oxidoreductase activity, acting on the CH-OH group of donors, NAD or NADP as acceptor"/>
    <property type="evidence" value="ECO:0007669"/>
    <property type="project" value="TreeGrafter"/>
</dbReference>
<accession>A0A194RZY1</accession>
<dbReference type="OrthoDB" id="9876299at2759"/>
<protein>
    <submittedName>
        <fullName evidence="1">Uncharacterized protein</fullName>
    </submittedName>
</protein>
<gene>
    <name evidence="1" type="ORF">RHOBADRAFT_44613</name>
</gene>
<dbReference type="InterPro" id="IPR002347">
    <property type="entry name" value="SDR_fam"/>
</dbReference>
<dbReference type="SUPFAM" id="SSF51735">
    <property type="entry name" value="NAD(P)-binding Rossmann-fold domains"/>
    <property type="match status" value="1"/>
</dbReference>
<dbReference type="GeneID" id="28974897"/>
<keyword evidence="2" id="KW-1185">Reference proteome</keyword>
<dbReference type="PANTHER" id="PTHR45458">
    <property type="entry name" value="SHORT-CHAIN DEHYDROGENASE/REDUCTASE SDR"/>
    <property type="match status" value="1"/>
</dbReference>
<organism evidence="1 2">
    <name type="scientific">Rhodotorula graminis (strain WP1)</name>
    <dbReference type="NCBI Taxonomy" id="578459"/>
    <lineage>
        <taxon>Eukaryota</taxon>
        <taxon>Fungi</taxon>
        <taxon>Dikarya</taxon>
        <taxon>Basidiomycota</taxon>
        <taxon>Pucciniomycotina</taxon>
        <taxon>Microbotryomycetes</taxon>
        <taxon>Sporidiobolales</taxon>
        <taxon>Sporidiobolaceae</taxon>
        <taxon>Rhodotorula</taxon>
    </lineage>
</organism>
<dbReference type="PANTHER" id="PTHR45458:SF1">
    <property type="entry name" value="SHORT CHAIN DEHYDROGENASE"/>
    <property type="match status" value="1"/>
</dbReference>
<reference evidence="1 2" key="1">
    <citation type="journal article" date="2015" name="Front. Microbiol.">
        <title>Genome sequence of the plant growth promoting endophytic yeast Rhodotorula graminis WP1.</title>
        <authorList>
            <person name="Firrincieli A."/>
            <person name="Otillar R."/>
            <person name="Salamov A."/>
            <person name="Schmutz J."/>
            <person name="Khan Z."/>
            <person name="Redman R.S."/>
            <person name="Fleck N.D."/>
            <person name="Lindquist E."/>
            <person name="Grigoriev I.V."/>
            <person name="Doty S.L."/>
        </authorList>
    </citation>
    <scope>NUCLEOTIDE SEQUENCE [LARGE SCALE GENOMIC DNA]</scope>
    <source>
        <strain evidence="1 2">WP1</strain>
    </source>
</reference>
<proteinExistence type="predicted"/>
<sequence length="253" mass="27245">MSPKTYFISGASRGLGLGYARTLLESNPETRVVAGVRNPGNAKLLDDLAALPANKGRVLIVQFDVDSEDSIKRAAEQLAEHEFLDDGELEDAGLDALIVNAGVFVGGHKPPSEFSFDDLRANLKTNVEGAILTVQHLLPLVRSGKSKQIFFVSSVVASFGGFYSETAAGVAYSMSKSALNMYGLKLSRELAGEGFTCVLFHPGYVKTDMNSFDNGGHITTEEAVSLATKNVFLPAEPAWNGRFMDYEGNAMPW</sequence>
<dbReference type="InterPro" id="IPR036291">
    <property type="entry name" value="NAD(P)-bd_dom_sf"/>
</dbReference>
<dbReference type="EMBL" id="KQ474080">
    <property type="protein sequence ID" value="KPV74128.1"/>
    <property type="molecule type" value="Genomic_DNA"/>
</dbReference>
<dbReference type="CDD" id="cd05325">
    <property type="entry name" value="carb_red_sniffer_like_SDR_c"/>
    <property type="match status" value="1"/>
</dbReference>
<dbReference type="InterPro" id="IPR052184">
    <property type="entry name" value="SDR_enzymes"/>
</dbReference>
<name>A0A194RZY1_RHOGW</name>